<organism evidence="1 2">
    <name type="scientific">Colletotrichum sublineola</name>
    <name type="common">Sorghum anthracnose fungus</name>
    <dbReference type="NCBI Taxonomy" id="1173701"/>
    <lineage>
        <taxon>Eukaryota</taxon>
        <taxon>Fungi</taxon>
        <taxon>Dikarya</taxon>
        <taxon>Ascomycota</taxon>
        <taxon>Pezizomycotina</taxon>
        <taxon>Sordariomycetes</taxon>
        <taxon>Hypocreomycetidae</taxon>
        <taxon>Glomerellales</taxon>
        <taxon>Glomerellaceae</taxon>
        <taxon>Colletotrichum</taxon>
        <taxon>Colletotrichum graminicola species complex</taxon>
    </lineage>
</organism>
<proteinExistence type="predicted"/>
<keyword evidence="2" id="KW-1185">Reference proteome</keyword>
<gene>
    <name evidence="1" type="ORF">CSUB01_04475</name>
</gene>
<dbReference type="EMBL" id="JMSE01000325">
    <property type="protein sequence ID" value="KDN70614.1"/>
    <property type="molecule type" value="Genomic_DNA"/>
</dbReference>
<sequence length="315" mass="34263">MTLLCRPLEQRPAVASRGTDRRPAVNERLDDGLVALVSRPPQRRVSVSVGRVRVRPGAQERLHGPELSVPCSPPQTGVSFSVLELEIKAAGSQDRVHQRPVVAAHDGLVQGRPPFGVGDVELGAFADEEFGKGPAPVGHRPVQRRLASTRLRVKVNDDPAIRDGLPDQLLEAEEGRDMHPGRVGLVRHPRVRHGTHRGVKPGPVRDEAPRQFVQLALSARLLVQVDAPEIGGVAEEGVLPADIVRTRLGRPFGADRQPCETVQAGLRQQRRRHCVFVGEYERLVLFDVYTGGPVGQTDDAPVVGVGKDDHDADAR</sequence>
<dbReference type="Proteomes" id="UP000027238">
    <property type="component" value="Unassembled WGS sequence"/>
</dbReference>
<comment type="caution">
    <text evidence="1">The sequence shown here is derived from an EMBL/GenBank/DDBJ whole genome shotgun (WGS) entry which is preliminary data.</text>
</comment>
<dbReference type="HOGENOM" id="CLU_882813_0_0_1"/>
<accession>A0A066XSC9</accession>
<protein>
    <submittedName>
        <fullName evidence="1">Uncharacterized protein</fullName>
    </submittedName>
</protein>
<name>A0A066XSC9_COLSU</name>
<dbReference type="AlphaFoldDB" id="A0A066XSC9"/>
<evidence type="ECO:0000313" key="1">
    <source>
        <dbReference type="EMBL" id="KDN70614.1"/>
    </source>
</evidence>
<reference evidence="2" key="1">
    <citation type="journal article" date="2014" name="Genome Announc.">
        <title>Draft genome sequence of Colletotrichum sublineola, a destructive pathogen of cultivated sorghum.</title>
        <authorList>
            <person name="Baroncelli R."/>
            <person name="Sanz-Martin J.M."/>
            <person name="Rech G.E."/>
            <person name="Sukno S.A."/>
            <person name="Thon M.R."/>
        </authorList>
    </citation>
    <scope>NUCLEOTIDE SEQUENCE [LARGE SCALE GENOMIC DNA]</scope>
    <source>
        <strain evidence="2">TX430BB</strain>
    </source>
</reference>
<evidence type="ECO:0000313" key="2">
    <source>
        <dbReference type="Proteomes" id="UP000027238"/>
    </source>
</evidence>